<evidence type="ECO:0000256" key="1">
    <source>
        <dbReference type="SAM" id="MobiDB-lite"/>
    </source>
</evidence>
<organism evidence="2">
    <name type="scientific">Solibacter usitatus (strain Ellin6076)</name>
    <dbReference type="NCBI Taxonomy" id="234267"/>
    <lineage>
        <taxon>Bacteria</taxon>
        <taxon>Pseudomonadati</taxon>
        <taxon>Acidobacteriota</taxon>
        <taxon>Terriglobia</taxon>
        <taxon>Bryobacterales</taxon>
        <taxon>Solibacteraceae</taxon>
        <taxon>Candidatus Solibacter</taxon>
    </lineage>
</organism>
<evidence type="ECO:0000313" key="2">
    <source>
        <dbReference type="EMBL" id="ABJ83175.1"/>
    </source>
</evidence>
<sequence length="248" mass="26992">MNKADHDASELKKRRARYNIPDPEPLLHPSVLPQENLADYELLVAEYYASLDPTCPEECSFADDIIYCEWILRRLARTETELISHVHGTAGTTHAEYPLGQPAALNAKLFTSLQWRAISTRKALKEAIDGLRDLRLHPIPDPEPPATPTAEDPLPEIGFVLEPHPELSVCNPPHSITPLSLARTPQTSAPPPHQSRDRKGASAFAALSHSGAGNPACSRLSAGSPPLVDHLLDGQIPPGGTLIAPHRE</sequence>
<dbReference type="AlphaFoldDB" id="Q025Z4"/>
<dbReference type="EMBL" id="CP000473">
    <property type="protein sequence ID" value="ABJ83175.1"/>
    <property type="molecule type" value="Genomic_DNA"/>
</dbReference>
<feature type="region of interest" description="Disordered" evidence="1">
    <location>
        <begin position="170"/>
        <end position="224"/>
    </location>
</feature>
<dbReference type="HOGENOM" id="CLU_097931_0_0_0"/>
<feature type="region of interest" description="Disordered" evidence="1">
    <location>
        <begin position="135"/>
        <end position="156"/>
    </location>
</feature>
<dbReference type="InParanoid" id="Q025Z4"/>
<feature type="region of interest" description="Disordered" evidence="1">
    <location>
        <begin position="229"/>
        <end position="248"/>
    </location>
</feature>
<protein>
    <submittedName>
        <fullName evidence="2">Uncharacterized protein</fullName>
    </submittedName>
</protein>
<accession>Q025Z4</accession>
<name>Q025Z4_SOLUE</name>
<reference evidence="2" key="1">
    <citation type="submission" date="2006-10" db="EMBL/GenBank/DDBJ databases">
        <title>Complete sequence of Solibacter usitatus Ellin6076.</title>
        <authorList>
            <consortium name="US DOE Joint Genome Institute"/>
            <person name="Copeland A."/>
            <person name="Lucas S."/>
            <person name="Lapidus A."/>
            <person name="Barry K."/>
            <person name="Detter J.C."/>
            <person name="Glavina del Rio T."/>
            <person name="Hammon N."/>
            <person name="Israni S."/>
            <person name="Dalin E."/>
            <person name="Tice H."/>
            <person name="Pitluck S."/>
            <person name="Thompson L.S."/>
            <person name="Brettin T."/>
            <person name="Bruce D."/>
            <person name="Han C."/>
            <person name="Tapia R."/>
            <person name="Gilna P."/>
            <person name="Schmutz J."/>
            <person name="Larimer F."/>
            <person name="Land M."/>
            <person name="Hauser L."/>
            <person name="Kyrpides N."/>
            <person name="Mikhailova N."/>
            <person name="Janssen P.H."/>
            <person name="Kuske C.R."/>
            <person name="Richardson P."/>
        </authorList>
    </citation>
    <scope>NUCLEOTIDE SEQUENCE</scope>
    <source>
        <strain evidence="2">Ellin6076</strain>
    </source>
</reference>
<dbReference type="KEGG" id="sus:Acid_2185"/>
<gene>
    <name evidence="2" type="ordered locus">Acid_2185</name>
</gene>
<proteinExistence type="predicted"/>